<accession>A0A1M7YYX2</accession>
<dbReference type="EMBL" id="FRFG01000048">
    <property type="protein sequence ID" value="SHO57820.1"/>
    <property type="molecule type" value="Genomic_DNA"/>
</dbReference>
<proteinExistence type="predicted"/>
<sequence length="93" mass="10361">MLTIEAKIYFKKQEDGGFHKNGVSGMQTSFSVTDDLIMCKVIGKGDLSDFVLGKEYEVSIELPYGEMFEAEIQKGYKFHLNIGGKEFANGVVL</sequence>
<dbReference type="Gene3D" id="2.40.30.10">
    <property type="entry name" value="Translation factors"/>
    <property type="match status" value="1"/>
</dbReference>
<dbReference type="AlphaFoldDB" id="A0A1M7YYX2"/>
<dbReference type="Proteomes" id="UP000184600">
    <property type="component" value="Unassembled WGS sequence"/>
</dbReference>
<reference evidence="2" key="1">
    <citation type="submission" date="2016-12" db="EMBL/GenBank/DDBJ databases">
        <authorList>
            <person name="Rodrigo-Torres L."/>
            <person name="Arahal R.D."/>
            <person name="Lucena T."/>
        </authorList>
    </citation>
    <scope>NUCLEOTIDE SEQUENCE [LARGE SCALE GENOMIC DNA]</scope>
</reference>
<dbReference type="STRING" id="1117707.VQ7734_03590"/>
<evidence type="ECO:0000313" key="2">
    <source>
        <dbReference type="Proteomes" id="UP000184600"/>
    </source>
</evidence>
<evidence type="ECO:0000313" key="1">
    <source>
        <dbReference type="EMBL" id="SHO57820.1"/>
    </source>
</evidence>
<organism evidence="1 2">
    <name type="scientific">Vibrio quintilis</name>
    <dbReference type="NCBI Taxonomy" id="1117707"/>
    <lineage>
        <taxon>Bacteria</taxon>
        <taxon>Pseudomonadati</taxon>
        <taxon>Pseudomonadota</taxon>
        <taxon>Gammaproteobacteria</taxon>
        <taxon>Vibrionales</taxon>
        <taxon>Vibrionaceae</taxon>
        <taxon>Vibrio</taxon>
    </lineage>
</organism>
<dbReference type="RefSeq" id="WP_073585149.1">
    <property type="nucleotide sequence ID" value="NZ_AP024897.1"/>
</dbReference>
<protein>
    <submittedName>
        <fullName evidence="1">Uncharacterized protein</fullName>
    </submittedName>
</protein>
<name>A0A1M7YYX2_9VIBR</name>
<dbReference type="OrthoDB" id="2645031at2"/>
<keyword evidence="2" id="KW-1185">Reference proteome</keyword>
<gene>
    <name evidence="1" type="ORF">VQ7734_03590</name>
</gene>